<feature type="transmembrane region" description="Helical" evidence="7">
    <location>
        <begin position="162"/>
        <end position="185"/>
    </location>
</feature>
<dbReference type="Gene3D" id="1.10.287.1260">
    <property type="match status" value="1"/>
</dbReference>
<comment type="function">
    <text evidence="7">Mechanosensitive channel that participates in the regulation of osmotic pressure changes within the cell, opening in response to stretch forces in the membrane lipid bilayer, without the need for other proteins. Contributes to normal resistance to hypoosmotic shock. Forms an ion channel of 1.0 nanosiemens conductance with a slight preference for anions.</text>
</comment>
<dbReference type="InterPro" id="IPR049278">
    <property type="entry name" value="MS_channel_C"/>
</dbReference>
<evidence type="ECO:0000313" key="11">
    <source>
        <dbReference type="EMBL" id="QTD45876.1"/>
    </source>
</evidence>
<feature type="chain" id="PRO_5037608639" description="Small-conductance mechanosensitive channel" evidence="9">
    <location>
        <begin position="30"/>
        <end position="491"/>
    </location>
</feature>
<comment type="similarity">
    <text evidence="2 7">Belongs to the MscS (TC 1.A.23) family.</text>
</comment>
<comment type="subcellular location">
    <subcellularLocation>
        <location evidence="7">Cell inner membrane</location>
        <topology evidence="7">Multi-pass membrane protein</topology>
    </subcellularLocation>
    <subcellularLocation>
        <location evidence="1">Cell membrane</location>
        <topology evidence="1">Multi-pass membrane protein</topology>
    </subcellularLocation>
</comment>
<dbReference type="Gene3D" id="2.30.30.60">
    <property type="match status" value="1"/>
</dbReference>
<feature type="transmembrane region" description="Helical" evidence="7">
    <location>
        <begin position="230"/>
        <end position="248"/>
    </location>
</feature>
<dbReference type="GO" id="GO:0008381">
    <property type="term" value="F:mechanosensitive monoatomic ion channel activity"/>
    <property type="evidence" value="ECO:0007669"/>
    <property type="project" value="InterPro"/>
</dbReference>
<evidence type="ECO:0000256" key="8">
    <source>
        <dbReference type="SAM" id="MobiDB-lite"/>
    </source>
</evidence>
<protein>
    <recommendedName>
        <fullName evidence="7">Small-conductance mechanosensitive channel</fullName>
    </recommendedName>
</protein>
<keyword evidence="3" id="KW-1003">Cell membrane</keyword>
<evidence type="ECO:0000256" key="3">
    <source>
        <dbReference type="ARBA" id="ARBA00022475"/>
    </source>
</evidence>
<evidence type="ECO:0000259" key="10">
    <source>
        <dbReference type="PROSITE" id="PS50914"/>
    </source>
</evidence>
<dbReference type="PANTHER" id="PTHR30221">
    <property type="entry name" value="SMALL-CONDUCTANCE MECHANOSENSITIVE CHANNEL"/>
    <property type="match status" value="1"/>
</dbReference>
<keyword evidence="12" id="KW-1185">Reference proteome</keyword>
<dbReference type="AlphaFoldDB" id="A0A975CHF4"/>
<dbReference type="GO" id="GO:0005886">
    <property type="term" value="C:plasma membrane"/>
    <property type="evidence" value="ECO:0007669"/>
    <property type="project" value="UniProtKB-SubCell"/>
</dbReference>
<keyword evidence="6 7" id="KW-0472">Membrane</keyword>
<dbReference type="Pfam" id="PF04972">
    <property type="entry name" value="BON"/>
    <property type="match status" value="1"/>
</dbReference>
<organism evidence="11 12">
    <name type="scientific">Ottowia testudinis</name>
    <dbReference type="NCBI Taxonomy" id="2816950"/>
    <lineage>
        <taxon>Bacteria</taxon>
        <taxon>Pseudomonadati</taxon>
        <taxon>Pseudomonadota</taxon>
        <taxon>Betaproteobacteria</taxon>
        <taxon>Burkholderiales</taxon>
        <taxon>Comamonadaceae</taxon>
        <taxon>Ottowia</taxon>
    </lineage>
</organism>
<dbReference type="SUPFAM" id="SSF50182">
    <property type="entry name" value="Sm-like ribonucleoproteins"/>
    <property type="match status" value="1"/>
</dbReference>
<evidence type="ECO:0000256" key="4">
    <source>
        <dbReference type="ARBA" id="ARBA00022692"/>
    </source>
</evidence>
<gene>
    <name evidence="11" type="ORF">J1M35_02865</name>
</gene>
<dbReference type="InterPro" id="IPR010920">
    <property type="entry name" value="LSM_dom_sf"/>
</dbReference>
<dbReference type="InterPro" id="IPR023408">
    <property type="entry name" value="MscS_beta-dom_sf"/>
</dbReference>
<feature type="region of interest" description="Disordered" evidence="8">
    <location>
        <begin position="430"/>
        <end position="465"/>
    </location>
</feature>
<evidence type="ECO:0000313" key="12">
    <source>
        <dbReference type="Proteomes" id="UP000663903"/>
    </source>
</evidence>
<keyword evidence="9" id="KW-0732">Signal</keyword>
<dbReference type="InterPro" id="IPR007055">
    <property type="entry name" value="BON_dom"/>
</dbReference>
<dbReference type="SUPFAM" id="SSF82689">
    <property type="entry name" value="Mechanosensitive channel protein MscS (YggB), C-terminal domain"/>
    <property type="match status" value="1"/>
</dbReference>
<comment type="caution">
    <text evidence="7">Lacks conserved residue(s) required for the propagation of feature annotation.</text>
</comment>
<keyword evidence="7" id="KW-0813">Transport</keyword>
<keyword evidence="4 7" id="KW-0812">Transmembrane</keyword>
<dbReference type="PROSITE" id="PS50914">
    <property type="entry name" value="BON"/>
    <property type="match status" value="1"/>
</dbReference>
<keyword evidence="7" id="KW-0406">Ion transport</keyword>
<dbReference type="Proteomes" id="UP000663903">
    <property type="component" value="Chromosome"/>
</dbReference>
<feature type="region of interest" description="Disordered" evidence="8">
    <location>
        <begin position="48"/>
        <end position="72"/>
    </location>
</feature>
<keyword evidence="5 7" id="KW-1133">Transmembrane helix</keyword>
<proteinExistence type="inferred from homology"/>
<dbReference type="RefSeq" id="WP_208009667.1">
    <property type="nucleotide sequence ID" value="NZ_CP071796.1"/>
</dbReference>
<dbReference type="KEGG" id="otd:J1M35_02865"/>
<keyword evidence="7" id="KW-0407">Ion channel</keyword>
<evidence type="ECO:0000256" key="9">
    <source>
        <dbReference type="SAM" id="SignalP"/>
    </source>
</evidence>
<keyword evidence="7" id="KW-0997">Cell inner membrane</keyword>
<dbReference type="InterPro" id="IPR011066">
    <property type="entry name" value="MscS_channel_C_sf"/>
</dbReference>
<comment type="subunit">
    <text evidence="7">Homoheptamer.</text>
</comment>
<evidence type="ECO:0000256" key="1">
    <source>
        <dbReference type="ARBA" id="ARBA00004651"/>
    </source>
</evidence>
<sequence>MTFPKPAVRRALIGWLLLAGLLGAAPVRAQEGVAELLGALKGRASAPASAASDAGTPPADPKLVQRATHETQKGDERILADITARLSRNPAFTNVRAAVHAGVAELTGHVADNDARQLAAKVVGAIGGVVAVENQLTLHTDFGARLAETGTVAKERLLRTVALVPLLLMAAAVVWLANLLGRWLAGHLHLVRLDSRNPYLGTLVRRAIRTGFVLAGLLVALDLLEATALVTAVLGSAGVVGIVLGFAFRDMAENYLSGILLSLRRPFEPGDHVRVDSYEGKVVSLSTRNTVMMTLDGNELRLPNATVFKGVLLNFTHNPRRRFTFQLGVGYGEDLRAAQDLGVATMAAMQGVLADPGPSASIDRVGDSAVTINYYAWVDQRQTDFFKARSEAIRLVKTALEEAGMDLPEPIYRVQLAVPEGAHDTAPLPAALAPAAAPPPEPPAAAPVDPQALARTQGDVSPNTELDAQIAQERARKADQDMLRAPSGRAD</sequence>
<dbReference type="Gene3D" id="3.30.70.100">
    <property type="match status" value="1"/>
</dbReference>
<dbReference type="Gene3D" id="3.30.1340.30">
    <property type="match status" value="1"/>
</dbReference>
<dbReference type="EMBL" id="CP071796">
    <property type="protein sequence ID" value="QTD45876.1"/>
    <property type="molecule type" value="Genomic_DNA"/>
</dbReference>
<accession>A0A975CHF4</accession>
<dbReference type="InterPro" id="IPR045275">
    <property type="entry name" value="MscS_archaea/bacteria_type"/>
</dbReference>
<dbReference type="InterPro" id="IPR006685">
    <property type="entry name" value="MscS_channel_2nd"/>
</dbReference>
<feature type="compositionally biased region" description="Low complexity" evidence="8">
    <location>
        <begin position="48"/>
        <end position="57"/>
    </location>
</feature>
<reference evidence="11" key="1">
    <citation type="submission" date="2021-03" db="EMBL/GenBank/DDBJ databases">
        <title>Ottowia sp. 27C isolated from the cloaca of a Giant Asian pond turtle (Heosemys grandis).</title>
        <authorList>
            <person name="Spergser J."/>
            <person name="Busse H.-J."/>
        </authorList>
    </citation>
    <scope>NUCLEOTIDE SEQUENCE</scope>
    <source>
        <strain evidence="11">27C</strain>
    </source>
</reference>
<evidence type="ECO:0000256" key="5">
    <source>
        <dbReference type="ARBA" id="ARBA00022989"/>
    </source>
</evidence>
<feature type="compositionally biased region" description="Pro residues" evidence="8">
    <location>
        <begin position="436"/>
        <end position="445"/>
    </location>
</feature>
<dbReference type="Pfam" id="PF21082">
    <property type="entry name" value="MS_channel_3rd"/>
    <property type="match status" value="1"/>
</dbReference>
<dbReference type="Pfam" id="PF00924">
    <property type="entry name" value="MS_channel_2nd"/>
    <property type="match status" value="1"/>
</dbReference>
<evidence type="ECO:0000256" key="7">
    <source>
        <dbReference type="RuleBase" id="RU369025"/>
    </source>
</evidence>
<feature type="signal peptide" evidence="9">
    <location>
        <begin position="1"/>
        <end position="29"/>
    </location>
</feature>
<name>A0A975CHF4_9BURK</name>
<evidence type="ECO:0000256" key="6">
    <source>
        <dbReference type="ARBA" id="ARBA00023136"/>
    </source>
</evidence>
<evidence type="ECO:0000256" key="2">
    <source>
        <dbReference type="ARBA" id="ARBA00008017"/>
    </source>
</evidence>
<feature type="domain" description="BON" evidence="10">
    <location>
        <begin position="74"/>
        <end position="140"/>
    </location>
</feature>
<dbReference type="PANTHER" id="PTHR30221:SF1">
    <property type="entry name" value="SMALL-CONDUCTANCE MECHANOSENSITIVE CHANNEL"/>
    <property type="match status" value="1"/>
</dbReference>